<dbReference type="EMBL" id="JALBCA010000038">
    <property type="protein sequence ID" value="KAI2387535.1"/>
    <property type="molecule type" value="Genomic_DNA"/>
</dbReference>
<comment type="caution">
    <text evidence="1">The sequence shown here is derived from an EMBL/GenBank/DDBJ whole genome shotgun (WGS) entry which is preliminary data.</text>
</comment>
<evidence type="ECO:0000313" key="1">
    <source>
        <dbReference type="EMBL" id="KAI2387535.1"/>
    </source>
</evidence>
<gene>
    <name evidence="1" type="ORF">LOY88_003025</name>
</gene>
<organism evidence="1">
    <name type="scientific">Ophidiomyces ophidiicola</name>
    <dbReference type="NCBI Taxonomy" id="1387563"/>
    <lineage>
        <taxon>Eukaryota</taxon>
        <taxon>Fungi</taxon>
        <taxon>Dikarya</taxon>
        <taxon>Ascomycota</taxon>
        <taxon>Pezizomycotina</taxon>
        <taxon>Eurotiomycetes</taxon>
        <taxon>Eurotiomycetidae</taxon>
        <taxon>Onygenales</taxon>
        <taxon>Onygenaceae</taxon>
        <taxon>Ophidiomyces</taxon>
    </lineage>
</organism>
<proteinExistence type="predicted"/>
<reference evidence="1" key="1">
    <citation type="journal article" date="2022" name="bioRxiv">
        <title>Population genetic analysis of Ophidiomyces ophidiicola, the causative agent of snake fungal disease, indicates recent introductions to the USA.</title>
        <authorList>
            <person name="Ladner J.T."/>
            <person name="Palmer J.M."/>
            <person name="Ettinger C.L."/>
            <person name="Stajich J.E."/>
            <person name="Farrell T.M."/>
            <person name="Glorioso B.M."/>
            <person name="Lawson B."/>
            <person name="Price S.J."/>
            <person name="Stengle A.G."/>
            <person name="Grear D.A."/>
            <person name="Lorch J.M."/>
        </authorList>
    </citation>
    <scope>NUCLEOTIDE SEQUENCE</scope>
    <source>
        <strain evidence="1">NWHC 24266-5</strain>
    </source>
</reference>
<sequence length="887" mass="102074">MDSPNVSDSRLAEPEMRSQIQNERAVSPNVVPEGPRPLIATPIEKNWEFKKDNNSNTRFRPVSQFPTNIHLDLMHHGIITDPFIATNEETVQWVGLESWVYRTTFKCPNLTRLEKALLSFEGLDTFATIKLNGSQILSTENMFLPLKVDITDRVFTGDADNELQIFFKSAFQQGKEIQEEHPQHKWGCWNGDPSRCAVRKAQYHYGWDWGPCLITCGPWKPIYLEIFTARISDLHVHSTVDESLRHAQVKVDVDVDGNWETVVIQLLLDGVLEAEETRNISFNPALATFHIENPELWYPIHYGKQRMYTVVATLYGGGSKLDSCTKRIGLRRAQVIQRPLSDKHSSGKTFFFEINNTPIFCGGSNWIPADSFLPRISSEKYRAWLNLIAGGNQNMVRVWGGGIYEADIFYELCDELGLLVWQDFMFACGNYPAHLSFLKNVEREAIANVKRLRHHPSIIIWAGNNEDYQYAESENLGYDPSDQNRENWLGSTFPARYIYEELLVNVMHKHAPGTYYHFGSPWGGENSRDSQNGDIHQWNVWHGTQEKYQNFDKLSGRFVSEFGMQAFPNIKTIDSYLLHQEHDVDRYAQSKTIDFHNKAAGHERRLATYLVENFRYRFEPLEKYINYTQAMQADCLATAYRLWRREWKGPGQEYCAGALVWQMNDSWPGTSWAVVDYYSRPKHAYYAVKRELRPVIIGVKRSVPAPSPGELPSGKWTRIIDIWASNFELNTKEVQVVVKVFDVLTGKKILSSIILNHLVLQQNRTVEITQFDLRTVVPDTCDDELRLVVAVYLLENEKIIARHINWPEPVKYVQLQAAKVDMKLCGDHDQIELRTDLPVKGLTLSSVDKEVVFEDNYVDLVPEDPVYIGVCGVKEGEDCLVKHFMLN</sequence>
<accession>A0ACB8UXB0</accession>
<name>A0ACB8UXB0_9EURO</name>
<protein>
    <submittedName>
        <fullName evidence="1">Uncharacterized protein</fullName>
    </submittedName>
</protein>